<feature type="domain" description="PAS" evidence="9">
    <location>
        <begin position="196"/>
        <end position="241"/>
    </location>
</feature>
<keyword evidence="5" id="KW-0175">Coiled coil</keyword>
<dbReference type="PANTHER" id="PTHR45339:SF5">
    <property type="entry name" value="HISTIDINE KINASE"/>
    <property type="match status" value="1"/>
</dbReference>
<evidence type="ECO:0000259" key="10">
    <source>
        <dbReference type="PROSITE" id="PS50113"/>
    </source>
</evidence>
<dbReference type="InterPro" id="IPR001789">
    <property type="entry name" value="Sig_transdc_resp-reg_receiver"/>
</dbReference>
<dbReference type="CDD" id="cd00130">
    <property type="entry name" value="PAS"/>
    <property type="match status" value="2"/>
</dbReference>
<accession>A0A8A4TLN2</accession>
<reference evidence="11" key="1">
    <citation type="submission" date="2021-03" db="EMBL/GenBank/DDBJ databases">
        <title>Acanthopleuribacteraceae sp. M133.</title>
        <authorList>
            <person name="Wang G."/>
        </authorList>
    </citation>
    <scope>NUCLEOTIDE SEQUENCE</scope>
    <source>
        <strain evidence="11">M133</strain>
    </source>
</reference>
<gene>
    <name evidence="11" type="ORF">J3U87_32735</name>
</gene>
<dbReference type="SMART" id="SM00388">
    <property type="entry name" value="HisKA"/>
    <property type="match status" value="2"/>
</dbReference>
<dbReference type="KEGG" id="scor:J3U87_32735"/>
<evidence type="ECO:0000256" key="1">
    <source>
        <dbReference type="ARBA" id="ARBA00000085"/>
    </source>
</evidence>
<evidence type="ECO:0000256" key="5">
    <source>
        <dbReference type="SAM" id="Coils"/>
    </source>
</evidence>
<dbReference type="Pfam" id="PF13426">
    <property type="entry name" value="PAS_9"/>
    <property type="match status" value="2"/>
</dbReference>
<dbReference type="InterPro" id="IPR005467">
    <property type="entry name" value="His_kinase_dom"/>
</dbReference>
<dbReference type="GO" id="GO:0005886">
    <property type="term" value="C:plasma membrane"/>
    <property type="evidence" value="ECO:0007669"/>
    <property type="project" value="UniProtKB-SubCell"/>
</dbReference>
<dbReference type="Gene3D" id="1.20.120.160">
    <property type="entry name" value="HPT domain"/>
    <property type="match status" value="1"/>
</dbReference>
<dbReference type="SMART" id="SM00448">
    <property type="entry name" value="REC"/>
    <property type="match status" value="3"/>
</dbReference>
<feature type="modified residue" description="4-aspartylphosphate" evidence="4">
    <location>
        <position position="914"/>
    </location>
</feature>
<dbReference type="SMART" id="SM00387">
    <property type="entry name" value="HATPase_c"/>
    <property type="match status" value="2"/>
</dbReference>
<feature type="domain" description="Response regulatory" evidence="8">
    <location>
        <begin position="1128"/>
        <end position="1251"/>
    </location>
</feature>
<keyword evidence="6" id="KW-0812">Transmembrane</keyword>
<dbReference type="Gene3D" id="3.30.450.20">
    <property type="entry name" value="PAS domain"/>
    <property type="match status" value="2"/>
</dbReference>
<dbReference type="Gene3D" id="3.30.565.10">
    <property type="entry name" value="Histidine kinase-like ATPase, C-terminal domain"/>
    <property type="match status" value="2"/>
</dbReference>
<dbReference type="Pfam" id="PF00072">
    <property type="entry name" value="Response_reg"/>
    <property type="match status" value="2"/>
</dbReference>
<dbReference type="SUPFAM" id="SSF47384">
    <property type="entry name" value="Homodimeric domain of signal transducing histidine kinase"/>
    <property type="match status" value="2"/>
</dbReference>
<comment type="catalytic activity">
    <reaction evidence="1">
        <text>ATP + protein L-histidine = ADP + protein N-phospho-L-histidine.</text>
        <dbReference type="EC" id="2.7.13.3"/>
    </reaction>
</comment>
<dbReference type="InterPro" id="IPR003661">
    <property type="entry name" value="HisK_dim/P_dom"/>
</dbReference>
<feature type="domain" description="Histidine kinase" evidence="7">
    <location>
        <begin position="1477"/>
        <end position="1720"/>
    </location>
</feature>
<dbReference type="GO" id="GO:0000155">
    <property type="term" value="F:phosphorelay sensor kinase activity"/>
    <property type="evidence" value="ECO:0007669"/>
    <property type="project" value="InterPro"/>
</dbReference>
<dbReference type="SUPFAM" id="SSF55785">
    <property type="entry name" value="PYP-like sensor domain (PAS domain)"/>
    <property type="match status" value="2"/>
</dbReference>
<keyword evidence="12" id="KW-1185">Reference proteome</keyword>
<dbReference type="InterPro" id="IPR029016">
    <property type="entry name" value="GAF-like_dom_sf"/>
</dbReference>
<dbReference type="InterPro" id="IPR000700">
    <property type="entry name" value="PAS-assoc_C"/>
</dbReference>
<keyword evidence="6" id="KW-1133">Transmembrane helix</keyword>
<dbReference type="PROSITE" id="PS50110">
    <property type="entry name" value="RESPONSE_REGULATORY"/>
    <property type="match status" value="3"/>
</dbReference>
<dbReference type="SMART" id="SM00086">
    <property type="entry name" value="PAC"/>
    <property type="match status" value="2"/>
</dbReference>
<feature type="domain" description="PAS" evidence="9">
    <location>
        <begin position="318"/>
        <end position="363"/>
    </location>
</feature>
<dbReference type="CDD" id="cd17546">
    <property type="entry name" value="REC_hyHK_CKI1_RcsC-like"/>
    <property type="match status" value="1"/>
</dbReference>
<dbReference type="FunFam" id="3.30.565.10:FF:000010">
    <property type="entry name" value="Sensor histidine kinase RcsC"/>
    <property type="match status" value="1"/>
</dbReference>
<dbReference type="EC" id="2.7.13.3" evidence="2"/>
<dbReference type="Proteomes" id="UP000663929">
    <property type="component" value="Chromosome"/>
</dbReference>
<feature type="domain" description="Histidine kinase" evidence="7">
    <location>
        <begin position="460"/>
        <end position="705"/>
    </location>
</feature>
<dbReference type="SUPFAM" id="SSF47226">
    <property type="entry name" value="Histidine-containing phosphotransfer domain, HPT domain"/>
    <property type="match status" value="1"/>
</dbReference>
<dbReference type="NCBIfam" id="TIGR00229">
    <property type="entry name" value="sensory_box"/>
    <property type="match status" value="2"/>
</dbReference>
<dbReference type="InterPro" id="IPR003594">
    <property type="entry name" value="HATPase_dom"/>
</dbReference>
<feature type="transmembrane region" description="Helical" evidence="6">
    <location>
        <begin position="133"/>
        <end position="154"/>
    </location>
</feature>
<protein>
    <recommendedName>
        <fullName evidence="2">histidine kinase</fullName>
        <ecNumber evidence="2">2.7.13.3</ecNumber>
    </recommendedName>
</protein>
<dbReference type="SUPFAM" id="SSF55781">
    <property type="entry name" value="GAF domain-like"/>
    <property type="match status" value="1"/>
</dbReference>
<dbReference type="InterPro" id="IPR011006">
    <property type="entry name" value="CheY-like_superfamily"/>
</dbReference>
<evidence type="ECO:0000313" key="12">
    <source>
        <dbReference type="Proteomes" id="UP000663929"/>
    </source>
</evidence>
<evidence type="ECO:0000259" key="8">
    <source>
        <dbReference type="PROSITE" id="PS50110"/>
    </source>
</evidence>
<evidence type="ECO:0000259" key="9">
    <source>
        <dbReference type="PROSITE" id="PS50112"/>
    </source>
</evidence>
<dbReference type="InterPro" id="IPR000014">
    <property type="entry name" value="PAS"/>
</dbReference>
<dbReference type="InterPro" id="IPR036890">
    <property type="entry name" value="HATPase_C_sf"/>
</dbReference>
<dbReference type="Gene3D" id="1.10.287.130">
    <property type="match status" value="2"/>
</dbReference>
<dbReference type="PROSITE" id="PS50112">
    <property type="entry name" value="PAS"/>
    <property type="match status" value="2"/>
</dbReference>
<dbReference type="InterPro" id="IPR036641">
    <property type="entry name" value="HPT_dom_sf"/>
</dbReference>
<dbReference type="RefSeq" id="WP_272932441.1">
    <property type="nucleotide sequence ID" value="NZ_CP071793.1"/>
</dbReference>
<dbReference type="CDD" id="cd16922">
    <property type="entry name" value="HATPase_EvgS-ArcB-TorS-like"/>
    <property type="match status" value="1"/>
</dbReference>
<dbReference type="Pfam" id="PF00512">
    <property type="entry name" value="HisKA"/>
    <property type="match status" value="2"/>
</dbReference>
<dbReference type="InterPro" id="IPR001610">
    <property type="entry name" value="PAC"/>
</dbReference>
<feature type="domain" description="Response regulatory" evidence="8">
    <location>
        <begin position="865"/>
        <end position="982"/>
    </location>
</feature>
<dbReference type="EMBL" id="CP071793">
    <property type="protein sequence ID" value="QTD50377.1"/>
    <property type="molecule type" value="Genomic_DNA"/>
</dbReference>
<dbReference type="Pfam" id="PF02518">
    <property type="entry name" value="HATPase_c"/>
    <property type="match status" value="2"/>
</dbReference>
<dbReference type="SMART" id="SM00091">
    <property type="entry name" value="PAS"/>
    <property type="match status" value="2"/>
</dbReference>
<evidence type="ECO:0000256" key="3">
    <source>
        <dbReference type="ARBA" id="ARBA00022553"/>
    </source>
</evidence>
<evidence type="ECO:0000256" key="4">
    <source>
        <dbReference type="PROSITE-ProRule" id="PRU00169"/>
    </source>
</evidence>
<feature type="domain" description="PAC" evidence="10">
    <location>
        <begin position="390"/>
        <end position="442"/>
    </location>
</feature>
<evidence type="ECO:0000313" key="11">
    <source>
        <dbReference type="EMBL" id="QTD50377.1"/>
    </source>
</evidence>
<feature type="domain" description="PAC" evidence="10">
    <location>
        <begin position="265"/>
        <end position="317"/>
    </location>
</feature>
<proteinExistence type="predicted"/>
<dbReference type="PANTHER" id="PTHR45339">
    <property type="entry name" value="HYBRID SIGNAL TRANSDUCTION HISTIDINE KINASE J"/>
    <property type="match status" value="1"/>
</dbReference>
<dbReference type="CDD" id="cd00082">
    <property type="entry name" value="HisKA"/>
    <property type="match status" value="2"/>
</dbReference>
<evidence type="ECO:0000256" key="6">
    <source>
        <dbReference type="SAM" id="Phobius"/>
    </source>
</evidence>
<dbReference type="PROSITE" id="PS50113">
    <property type="entry name" value="PAC"/>
    <property type="match status" value="2"/>
</dbReference>
<keyword evidence="6" id="KW-0472">Membrane</keyword>
<dbReference type="PRINTS" id="PR00344">
    <property type="entry name" value="BCTRLSENSOR"/>
</dbReference>
<dbReference type="GO" id="GO:0005524">
    <property type="term" value="F:ATP binding"/>
    <property type="evidence" value="ECO:0007669"/>
    <property type="project" value="UniProtKB-KW"/>
</dbReference>
<feature type="domain" description="Response regulatory" evidence="8">
    <location>
        <begin position="724"/>
        <end position="845"/>
    </location>
</feature>
<dbReference type="InterPro" id="IPR004358">
    <property type="entry name" value="Sig_transdc_His_kin-like_C"/>
</dbReference>
<organism evidence="11 12">
    <name type="scientific">Sulfidibacter corallicola</name>
    <dbReference type="NCBI Taxonomy" id="2818388"/>
    <lineage>
        <taxon>Bacteria</taxon>
        <taxon>Pseudomonadati</taxon>
        <taxon>Acidobacteriota</taxon>
        <taxon>Holophagae</taxon>
        <taxon>Acanthopleuribacterales</taxon>
        <taxon>Acanthopleuribacteraceae</taxon>
        <taxon>Sulfidibacter</taxon>
    </lineage>
</organism>
<evidence type="ECO:0000259" key="7">
    <source>
        <dbReference type="PROSITE" id="PS50109"/>
    </source>
</evidence>
<dbReference type="CDD" id="cd17574">
    <property type="entry name" value="REC_OmpR"/>
    <property type="match status" value="1"/>
</dbReference>
<sequence>MDLRREFSARENHHRFRQDLAEAGRQLLTGLHTYRAQGERDPVDVNRPFAHWLAVLRRAKHPELRTMAEERAAGGPPWQTLSPSAAPKLDPDLRDMLILQVADAMRIATRDLPAEVPGSDAALEMRLRRLIRATFLMGFVCLGWFLSAWFHPFLKLRRLVHRLSAGGGYGSAGSWDFSSLTRQLDRLVHDRSQGSERTREEDIARSINDGLAIISPEGRIRTVNNAFCRMLGYEEQELLGRAFDSIYVQHQTIKVQGFFKRRDDSQVEELFQTKAGDIIPVRFTTQFLFDGDHRVQGVLCLTRDISREKEYEEELQRHTEWLRGVLCSIDEAVITTAVNGGISFINPHAERLTGFKLSEALDKPVDTVFRLKGEKQGDPVAFLENLVAFKPLECVLIDRKGRERIIDESVAHIRAAEGTSYGMIIIFRDVTEHRIAAQELLAAKEAAEDASAAKSIFLARMSDEIRTPIQTIIEMNQMLLGAHLNREQHKLAEIVRRSAESLQAVINDVLDFSTMEAGRLELNPGPLEIRTLVEEIGDMMAPTARAKNLTFLHVIEPKAPSQVMGDLQRIRQVLVNLVENALKFTERGQVVVYLDRLTRNDPEVQVLAREAEMRRESEPSPIGPRGAGTAYLRFRVRDTGAGIKTDDLDRYFQAFTDTLTPTPRGGTGLGLAICKRLTEAMGGRLEVESELGEGATFSVLLPLPVVSEIYPPEPLPWPKTTGSRLLILTNRDISREFFGKYLTYWDCHWEAIDDADKVVSCLEEASVKGAPYAAAVLDMDGQPVSSLELLRSIRTSPDAAATPLLMTTTRPIRPHTAKALVSGVVAYLNKPLKADHLRAGLELAALQWRDVDRLATRHPLPAKPRILVADPSPTNQKLIGALIAAADVACHTVSDGYDALAEIEHGSFDLVLIDCHMPVVNGLETTRKIREREGPLQHTPIVGTTFSGRPRIRDECYAAGMDAVLEKPISAHQLHNLFEQFLPQGEALRKLAEYERKPYGGPEELLHIGSVCGKNRALEQELVEIAMVEVQDHLTSLEQALESGTGTQLRTEADHLEDIVANLNAQKFRDAVHLLARAIRENDREHWPYRMDQVKKEFVLLRTYLFDYLSRRTTEPADDSFPGDTVFRVLIVDDEKMNRVMVQHYLSGPEFAVDQAADGQEALDLILAALNASEQAPYDLILLDVLMPNMSGFEVCNHIRRHYPPHELPVLMLTAKGQLADIIKGFEAGANDYLVKPVKKELLLSRIRLQLNLLKANRRLEEYNQSLEDQVADRTAKLRLRNAELETLDRIVIAINREFHLSNLLPALLHQGMELFPSADQALFLIWDAAEEQFRVAATAAIPFERVAEIRLTRESLGQSFFEGCEQVEKGIFINSHVERFATFGNARKQPRSVLAMALELEGHLEGLLVLDNLHEKQAFSQSDVQKLARFQHHAVTALAKTHYHLELEKKTREILANQKQLMTQEKMASLGTMTAGVAHELRNPLNFINNLAEVLEEDTKALSESFRALTGEQTHSEVTETIENLNRNAAIIARNGRRAERIIDSMMLLSRSGSGKRREVNINALLEEYSFLASQGIRGRDLEFNPSIVTRFDPDVTRINATPESLSRAFLNLMNNALYALRQKRRRLGERFTPELRLVTRPSEEGVEVWIEDNGDGIPESVVNRIFTPFFTTKPPGEGAGLGLALCYDIIVSEHGGDIRIDTEPGSYTRFRVKLPRDPQAAVVDRPEEKPTSSMSN</sequence>
<name>A0A8A4TLN2_SULCO</name>
<dbReference type="PROSITE" id="PS50109">
    <property type="entry name" value="HIS_KIN"/>
    <property type="match status" value="2"/>
</dbReference>
<dbReference type="Gene3D" id="3.40.50.2300">
    <property type="match status" value="3"/>
</dbReference>
<dbReference type="Gene3D" id="3.30.450.40">
    <property type="match status" value="1"/>
</dbReference>
<feature type="modified residue" description="4-aspartylphosphate" evidence="4">
    <location>
        <position position="1184"/>
    </location>
</feature>
<dbReference type="InterPro" id="IPR035965">
    <property type="entry name" value="PAS-like_dom_sf"/>
</dbReference>
<dbReference type="InterPro" id="IPR036097">
    <property type="entry name" value="HisK_dim/P_sf"/>
</dbReference>
<evidence type="ECO:0000256" key="2">
    <source>
        <dbReference type="ARBA" id="ARBA00012438"/>
    </source>
</evidence>
<feature type="coiled-coil region" evidence="5">
    <location>
        <begin position="1246"/>
        <end position="1277"/>
    </location>
</feature>
<dbReference type="SUPFAM" id="SSF55874">
    <property type="entry name" value="ATPase domain of HSP90 chaperone/DNA topoisomerase II/histidine kinase"/>
    <property type="match status" value="2"/>
</dbReference>
<feature type="modified residue" description="4-aspartylphosphate" evidence="4">
    <location>
        <position position="778"/>
    </location>
</feature>
<dbReference type="SUPFAM" id="SSF52172">
    <property type="entry name" value="CheY-like"/>
    <property type="match status" value="3"/>
</dbReference>
<keyword evidence="3 4" id="KW-0597">Phosphoprotein</keyword>